<keyword evidence="2" id="KW-0812">Transmembrane</keyword>
<dbReference type="Proteomes" id="UP000677234">
    <property type="component" value="Chromosome"/>
</dbReference>
<keyword evidence="1" id="KW-0175">Coiled coil</keyword>
<evidence type="ECO:0000256" key="2">
    <source>
        <dbReference type="SAM" id="Phobius"/>
    </source>
</evidence>
<accession>A0ABX7Z8K5</accession>
<gene>
    <name evidence="3" type="ORF">KDJ56_11075</name>
</gene>
<evidence type="ECO:0000256" key="1">
    <source>
        <dbReference type="SAM" id="Coils"/>
    </source>
</evidence>
<name>A0ABX7Z8K5_9BACL</name>
<feature type="transmembrane region" description="Helical" evidence="2">
    <location>
        <begin position="6"/>
        <end position="31"/>
    </location>
</feature>
<keyword evidence="4" id="KW-1185">Reference proteome</keyword>
<proteinExistence type="predicted"/>
<reference evidence="3" key="1">
    <citation type="submission" date="2021-04" db="EMBL/GenBank/DDBJ databases">
        <title>Brevibacillus composti FJAT-54423, complete genome.</title>
        <authorList>
            <person name="Tang R."/>
        </authorList>
    </citation>
    <scope>NUCLEOTIDE SEQUENCE</scope>
    <source>
        <strain evidence="3">FJAT-54424</strain>
    </source>
</reference>
<sequence>MDQLPTGTLITIISVMGSILLTLASIIGYFLKDIRASVKENQNALDKNLQEIEKDFSDFKAELPHKYVLKDDFNRALKELKDDQTRAIAGLEHKVDTLTRDVREMLQSVSKLTGAGAGGKNE</sequence>
<evidence type="ECO:0000313" key="3">
    <source>
        <dbReference type="EMBL" id="QUO43442.1"/>
    </source>
</evidence>
<keyword evidence="2" id="KW-0472">Membrane</keyword>
<dbReference type="RefSeq" id="WP_212138893.1">
    <property type="nucleotide sequence ID" value="NZ_CP073708.1"/>
</dbReference>
<feature type="coiled-coil region" evidence="1">
    <location>
        <begin position="35"/>
        <end position="108"/>
    </location>
</feature>
<evidence type="ECO:0000313" key="4">
    <source>
        <dbReference type="Proteomes" id="UP000677234"/>
    </source>
</evidence>
<keyword evidence="2" id="KW-1133">Transmembrane helix</keyword>
<protein>
    <submittedName>
        <fullName evidence="3">Uncharacterized protein</fullName>
    </submittedName>
</protein>
<organism evidence="3 4">
    <name type="scientific">Brevibacillus composti</name>
    <dbReference type="NCBI Taxonomy" id="2796470"/>
    <lineage>
        <taxon>Bacteria</taxon>
        <taxon>Bacillati</taxon>
        <taxon>Bacillota</taxon>
        <taxon>Bacilli</taxon>
        <taxon>Bacillales</taxon>
        <taxon>Paenibacillaceae</taxon>
        <taxon>Brevibacillus</taxon>
    </lineage>
</organism>
<dbReference type="EMBL" id="CP073708">
    <property type="protein sequence ID" value="QUO43442.1"/>
    <property type="molecule type" value="Genomic_DNA"/>
</dbReference>